<organism evidence="2 3">
    <name type="scientific">Tribonema minus</name>
    <dbReference type="NCBI Taxonomy" id="303371"/>
    <lineage>
        <taxon>Eukaryota</taxon>
        <taxon>Sar</taxon>
        <taxon>Stramenopiles</taxon>
        <taxon>Ochrophyta</taxon>
        <taxon>PX clade</taxon>
        <taxon>Xanthophyceae</taxon>
        <taxon>Tribonematales</taxon>
        <taxon>Tribonemataceae</taxon>
        <taxon>Tribonema</taxon>
    </lineage>
</organism>
<name>A0A836CAL3_9STRA</name>
<gene>
    <name evidence="2" type="ORF">JKP88DRAFT_350433</name>
</gene>
<evidence type="ECO:0000313" key="2">
    <source>
        <dbReference type="EMBL" id="KAG5178028.1"/>
    </source>
</evidence>
<feature type="compositionally biased region" description="Acidic residues" evidence="1">
    <location>
        <begin position="819"/>
        <end position="840"/>
    </location>
</feature>
<keyword evidence="3" id="KW-1185">Reference proteome</keyword>
<feature type="region of interest" description="Disordered" evidence="1">
    <location>
        <begin position="669"/>
        <end position="690"/>
    </location>
</feature>
<feature type="compositionally biased region" description="Basic residues" evidence="1">
    <location>
        <begin position="675"/>
        <end position="690"/>
    </location>
</feature>
<reference evidence="2" key="1">
    <citation type="submission" date="2021-02" db="EMBL/GenBank/DDBJ databases">
        <title>First Annotated Genome of the Yellow-green Alga Tribonema minus.</title>
        <authorList>
            <person name="Mahan K.M."/>
        </authorList>
    </citation>
    <scope>NUCLEOTIDE SEQUENCE</scope>
    <source>
        <strain evidence="2">UTEX B ZZ1240</strain>
    </source>
</reference>
<dbReference type="EMBL" id="JAFCMP010000518">
    <property type="protein sequence ID" value="KAG5178028.1"/>
    <property type="molecule type" value="Genomic_DNA"/>
</dbReference>
<dbReference type="Proteomes" id="UP000664859">
    <property type="component" value="Unassembled WGS sequence"/>
</dbReference>
<dbReference type="AlphaFoldDB" id="A0A836CAL3"/>
<comment type="caution">
    <text evidence="2">The sequence shown here is derived from an EMBL/GenBank/DDBJ whole genome shotgun (WGS) entry which is preliminary data.</text>
</comment>
<feature type="compositionally biased region" description="Gly residues" evidence="1">
    <location>
        <begin position="841"/>
        <end position="858"/>
    </location>
</feature>
<evidence type="ECO:0000313" key="3">
    <source>
        <dbReference type="Proteomes" id="UP000664859"/>
    </source>
</evidence>
<sequence length="876" mass="96858">MAQFEESFVERLYWEFGDSVLLPNGDFPSTTRSVLRTVLRTYEREAGRLPQGEDVFLRYKTITCCLQDVLHRHGQLHIQERMQEISDYIGKVRHLASLLSNYICDWHLAQAQAAHQQFPVADRDFFLACLACFVQGAGWGQVPASVAARFQELCNASGLQALPPPVPRPRLFEMFKYVATQMATAAGTYINEHGDQRRHDITRWALLWALRGHIMEGFPDTEVDMNVGPFTRSVHELATLVTTYDGPDFDSALQEALNDWGFRGTEVDDEGEVQEGTDYSNIADICEAVRDLPDNHHATWRRHLAVLQEDYVVQQRLEYQEIMGELFEAYPDDPAARAADRDALWGLPAPPKLTAPLPRFEMKAAFCRYDKTAMGTLVPELQAEMGRLGICWYRAFMKPEARKAHVTTMQRRTNHYARSEKGVMKAIRHARQAPLLVASSFETDGYQLKLLLVTSTLSRPGPHGLTKLPLAGYQVGYEDVTLEDVIEGGDGVFRLEKVHREVGAEPVAYGPADAQERLAAMDGIAVTGVDPGQVLAVSGVGARGEQWRRENAADLVSDPTGQEVAAFEVSGHIYRTWALSIRNEQGETARRVANDEYNDACTALADEHTRTGDIEVLTDHCTAYAEHGDAMYEELLHAVRKIQRFSHFRAQQRAAARVAEVIAPMRRQRMPPGWKPRRQRRQKHRKWRSNRRAGRRVVFFGVAARTPARGRPSIPTKAVVWQLACRAPVVMTPEAHTTVCCPGCGERTRPGGAEHGHRNRVCDSNLPHRICPIQEAVHGVGVRGLVVFNRDRSGATNIGVRGVCAVSGVEDIIPGYPWEEGDGGDGDGGDGGEEEEEDDGGGGGGGDGGDGGGGGGGALLLVLPPLAPVDNMDVDE</sequence>
<proteinExistence type="predicted"/>
<feature type="region of interest" description="Disordered" evidence="1">
    <location>
        <begin position="814"/>
        <end position="876"/>
    </location>
</feature>
<protein>
    <submittedName>
        <fullName evidence="2">Uncharacterized protein</fullName>
    </submittedName>
</protein>
<evidence type="ECO:0000256" key="1">
    <source>
        <dbReference type="SAM" id="MobiDB-lite"/>
    </source>
</evidence>
<accession>A0A836CAL3</accession>